<keyword evidence="2" id="KW-1185">Reference proteome</keyword>
<comment type="caution">
    <text evidence="1">The sequence shown here is derived from an EMBL/GenBank/DDBJ whole genome shotgun (WGS) entry which is preliminary data.</text>
</comment>
<name>A0AAN9K759_CLITE</name>
<proteinExistence type="predicted"/>
<reference evidence="1 2" key="1">
    <citation type="submission" date="2024-01" db="EMBL/GenBank/DDBJ databases">
        <title>The genomes of 5 underutilized Papilionoideae crops provide insights into root nodulation and disease resistance.</title>
        <authorList>
            <person name="Yuan L."/>
        </authorList>
    </citation>
    <scope>NUCLEOTIDE SEQUENCE [LARGE SCALE GENOMIC DNA]</scope>
    <source>
        <strain evidence="1">LY-2023</strain>
        <tissue evidence="1">Leaf</tissue>
    </source>
</reference>
<dbReference type="Proteomes" id="UP001359559">
    <property type="component" value="Unassembled WGS sequence"/>
</dbReference>
<evidence type="ECO:0000313" key="1">
    <source>
        <dbReference type="EMBL" id="KAK7310807.1"/>
    </source>
</evidence>
<dbReference type="EMBL" id="JAYKXN010000002">
    <property type="protein sequence ID" value="KAK7310807.1"/>
    <property type="molecule type" value="Genomic_DNA"/>
</dbReference>
<evidence type="ECO:0000313" key="2">
    <source>
        <dbReference type="Proteomes" id="UP001359559"/>
    </source>
</evidence>
<protein>
    <submittedName>
        <fullName evidence="1">Uncharacterized protein</fullName>
    </submittedName>
</protein>
<sequence length="130" mass="13860">MAAVNARYDLVKDVDAGFDHKIWRLKDNQIETSDAVLPVVSESISNILIAIDTSISNKENTGDCLLGNDSNPEMRFRTQIPPATKSHALPIALKVSISGMQSPALPVGLGSESMVAYRVLPGAAQDALAN</sequence>
<organism evidence="1 2">
    <name type="scientific">Clitoria ternatea</name>
    <name type="common">Butterfly pea</name>
    <dbReference type="NCBI Taxonomy" id="43366"/>
    <lineage>
        <taxon>Eukaryota</taxon>
        <taxon>Viridiplantae</taxon>
        <taxon>Streptophyta</taxon>
        <taxon>Embryophyta</taxon>
        <taxon>Tracheophyta</taxon>
        <taxon>Spermatophyta</taxon>
        <taxon>Magnoliopsida</taxon>
        <taxon>eudicotyledons</taxon>
        <taxon>Gunneridae</taxon>
        <taxon>Pentapetalae</taxon>
        <taxon>rosids</taxon>
        <taxon>fabids</taxon>
        <taxon>Fabales</taxon>
        <taxon>Fabaceae</taxon>
        <taxon>Papilionoideae</taxon>
        <taxon>50 kb inversion clade</taxon>
        <taxon>NPAAA clade</taxon>
        <taxon>indigoferoid/millettioid clade</taxon>
        <taxon>Phaseoleae</taxon>
        <taxon>Clitoria</taxon>
    </lineage>
</organism>
<gene>
    <name evidence="1" type="ORF">RJT34_08549</name>
</gene>
<dbReference type="AlphaFoldDB" id="A0AAN9K759"/>
<accession>A0AAN9K759</accession>